<gene>
    <name evidence="1" type="ORF">FS320_38520</name>
</gene>
<organism evidence="1 2">
    <name type="scientific">Microvirga tunisiensis</name>
    <dbReference type="NCBI Taxonomy" id="2108360"/>
    <lineage>
        <taxon>Bacteria</taxon>
        <taxon>Pseudomonadati</taxon>
        <taxon>Pseudomonadota</taxon>
        <taxon>Alphaproteobacteria</taxon>
        <taxon>Hyphomicrobiales</taxon>
        <taxon>Methylobacteriaceae</taxon>
        <taxon>Microvirga</taxon>
    </lineage>
</organism>
<proteinExistence type="predicted"/>
<evidence type="ECO:0000313" key="2">
    <source>
        <dbReference type="Proteomes" id="UP000403266"/>
    </source>
</evidence>
<dbReference type="Proteomes" id="UP000403266">
    <property type="component" value="Unassembled WGS sequence"/>
</dbReference>
<reference evidence="1 2" key="1">
    <citation type="journal article" date="2019" name="Syst. Appl. Microbiol.">
        <title>Microvirga tunisiensis sp. nov., a root nodule symbiotic bacterium isolated from Lupinus micranthus and L. luteus grown in Northern Tunisia.</title>
        <authorList>
            <person name="Msaddak A."/>
            <person name="Rejili M."/>
            <person name="Duran D."/>
            <person name="Mars M."/>
            <person name="Palacios J.M."/>
            <person name="Ruiz-Argueso T."/>
            <person name="Rey L."/>
            <person name="Imperial J."/>
        </authorList>
    </citation>
    <scope>NUCLEOTIDE SEQUENCE [LARGE SCALE GENOMIC DNA]</scope>
    <source>
        <strain evidence="1 2">Lmie10</strain>
    </source>
</reference>
<dbReference type="OrthoDB" id="8019566at2"/>
<comment type="caution">
    <text evidence="1">The sequence shown here is derived from an EMBL/GenBank/DDBJ whole genome shotgun (WGS) entry which is preliminary data.</text>
</comment>
<protein>
    <submittedName>
        <fullName evidence="1">Uncharacterized protein</fullName>
    </submittedName>
</protein>
<dbReference type="EMBL" id="VOSK01000429">
    <property type="protein sequence ID" value="MPR30713.1"/>
    <property type="molecule type" value="Genomic_DNA"/>
</dbReference>
<evidence type="ECO:0000313" key="1">
    <source>
        <dbReference type="EMBL" id="MPR30713.1"/>
    </source>
</evidence>
<sequence>MAEVKIAVGDQVRVHLHPADPWKSFSVGVVSRVDVTTAEGRFFVVEVMHEVLLDREHRIRRSFPDYVRYECRHDFPGRIEVLSAAPDTKQEPALDLTLMDPLEETKQEANEPPPVCSESHTETKVEQILKTETVAEPTQVETEHQSAPARAGLIATLFGRKE</sequence>
<dbReference type="RefSeq" id="WP_152717589.1">
    <property type="nucleotide sequence ID" value="NZ_VOSJ01000456.1"/>
</dbReference>
<name>A0A5N7MUQ0_9HYPH</name>
<accession>A0A5N7MUQ0</accession>
<keyword evidence="2" id="KW-1185">Reference proteome</keyword>
<dbReference type="AlphaFoldDB" id="A0A5N7MUQ0"/>